<proteinExistence type="predicted"/>
<keyword evidence="2" id="KW-1185">Reference proteome</keyword>
<dbReference type="AlphaFoldDB" id="A0A8X6M6M1"/>
<accession>A0A8X6M6M1</accession>
<evidence type="ECO:0000313" key="2">
    <source>
        <dbReference type="Proteomes" id="UP000887116"/>
    </source>
</evidence>
<gene>
    <name evidence="1" type="ORF">TNCT_681661</name>
</gene>
<sequence>MSEITRALNINRSIISHHEDHLYWYYNSSRGQLFAPVCLTLCNEFHSPPVFQRTNVIRNSNTPTNCKPLHEIPLYSMQPSVRVLLTSFHKRARLQWVLNPFHWAS</sequence>
<protein>
    <submittedName>
        <fullName evidence="1">Uncharacterized protein</fullName>
    </submittedName>
</protein>
<comment type="caution">
    <text evidence="1">The sequence shown here is derived from an EMBL/GenBank/DDBJ whole genome shotgun (WGS) entry which is preliminary data.</text>
</comment>
<dbReference type="EMBL" id="BMAO01029779">
    <property type="protein sequence ID" value="GFR33957.1"/>
    <property type="molecule type" value="Genomic_DNA"/>
</dbReference>
<reference evidence="1" key="1">
    <citation type="submission" date="2020-07" db="EMBL/GenBank/DDBJ databases">
        <title>Multicomponent nature underlies the extraordinary mechanical properties of spider dragline silk.</title>
        <authorList>
            <person name="Kono N."/>
            <person name="Nakamura H."/>
            <person name="Mori M."/>
            <person name="Yoshida Y."/>
            <person name="Ohtoshi R."/>
            <person name="Malay A.D."/>
            <person name="Moran D.A.P."/>
            <person name="Tomita M."/>
            <person name="Numata K."/>
            <person name="Arakawa K."/>
        </authorList>
    </citation>
    <scope>NUCLEOTIDE SEQUENCE</scope>
</reference>
<organism evidence="1 2">
    <name type="scientific">Trichonephila clavata</name>
    <name type="common">Joro spider</name>
    <name type="synonym">Nephila clavata</name>
    <dbReference type="NCBI Taxonomy" id="2740835"/>
    <lineage>
        <taxon>Eukaryota</taxon>
        <taxon>Metazoa</taxon>
        <taxon>Ecdysozoa</taxon>
        <taxon>Arthropoda</taxon>
        <taxon>Chelicerata</taxon>
        <taxon>Arachnida</taxon>
        <taxon>Araneae</taxon>
        <taxon>Araneomorphae</taxon>
        <taxon>Entelegynae</taxon>
        <taxon>Araneoidea</taxon>
        <taxon>Nephilidae</taxon>
        <taxon>Trichonephila</taxon>
    </lineage>
</organism>
<name>A0A8X6M6M1_TRICU</name>
<dbReference type="Proteomes" id="UP000887116">
    <property type="component" value="Unassembled WGS sequence"/>
</dbReference>
<evidence type="ECO:0000313" key="1">
    <source>
        <dbReference type="EMBL" id="GFR33957.1"/>
    </source>
</evidence>